<sequence length="328" mass="36724">MNNRIYRKVVICFLVLLVCTNVSYSADFVITLGTGVPIPQPKKRGSATLVVVNNQPYLFDAGVGVQDQFIAAMKKYPEYASFISPERVRQVFLTHLHSDHTLGLDEMIYGVWAGNARSEKLDIYGPEQTDELVSGLHYAFRADKDLRLYGLEPVTVDGWMTNVKVTPATGQVYKDDNVTVTAFPVKHGTWPDPRGYLVKTDKGHLIVISGDNREPELLVPYAKVADVVISEVYTLSNFDDNFPKESEETKEFWTEYFNSFHTSTKQLAEAMKKAKPKLLVTTHQITGQTTGKVASALITKEMRLYGYDGPLINAQDLTLIEIPHSSPN</sequence>
<dbReference type="SMART" id="SM00849">
    <property type="entry name" value="Lactamase_B"/>
    <property type="match status" value="1"/>
</dbReference>
<dbReference type="STRING" id="1121457.SAMN02745161_0561"/>
<dbReference type="InterPro" id="IPR001279">
    <property type="entry name" value="Metallo-B-lactamas"/>
</dbReference>
<dbReference type="Gene3D" id="3.60.15.10">
    <property type="entry name" value="Ribonuclease Z/Hydroxyacylglutathione hydrolase-like"/>
    <property type="match status" value="1"/>
</dbReference>
<feature type="chain" id="PRO_5009935525" evidence="2">
    <location>
        <begin position="26"/>
        <end position="328"/>
    </location>
</feature>
<evidence type="ECO:0000256" key="1">
    <source>
        <dbReference type="ARBA" id="ARBA00022801"/>
    </source>
</evidence>
<evidence type="ECO:0000259" key="3">
    <source>
        <dbReference type="SMART" id="SM00849"/>
    </source>
</evidence>
<evidence type="ECO:0000256" key="2">
    <source>
        <dbReference type="SAM" id="SignalP"/>
    </source>
</evidence>
<keyword evidence="1" id="KW-0378">Hydrolase</keyword>
<keyword evidence="2" id="KW-0732">Signal</keyword>
<dbReference type="InterPro" id="IPR044094">
    <property type="entry name" value="AtsA-like_MBL-fold"/>
</dbReference>
<dbReference type="AlphaFoldDB" id="A0A1N6DXR3"/>
<proteinExistence type="predicted"/>
<dbReference type="EMBL" id="FSRG01000003">
    <property type="protein sequence ID" value="SIN75578.1"/>
    <property type="molecule type" value="Genomic_DNA"/>
</dbReference>
<evidence type="ECO:0000313" key="5">
    <source>
        <dbReference type="Proteomes" id="UP000184694"/>
    </source>
</evidence>
<accession>A0A1N6DXR3</accession>
<dbReference type="GO" id="GO:0042781">
    <property type="term" value="F:3'-tRNA processing endoribonuclease activity"/>
    <property type="evidence" value="ECO:0007669"/>
    <property type="project" value="TreeGrafter"/>
</dbReference>
<keyword evidence="5" id="KW-1185">Reference proteome</keyword>
<protein>
    <submittedName>
        <fullName evidence="4">Ribonuclease BN, tRNA processing enzyme</fullName>
    </submittedName>
</protein>
<evidence type="ECO:0000313" key="4">
    <source>
        <dbReference type="EMBL" id="SIN75578.1"/>
    </source>
</evidence>
<dbReference type="SUPFAM" id="SSF56281">
    <property type="entry name" value="Metallo-hydrolase/oxidoreductase"/>
    <property type="match status" value="1"/>
</dbReference>
<feature type="domain" description="Metallo-beta-lactamase" evidence="3">
    <location>
        <begin position="44"/>
        <end position="261"/>
    </location>
</feature>
<dbReference type="PANTHER" id="PTHR46018:SF2">
    <property type="entry name" value="ZINC PHOSPHODIESTERASE ELAC PROTEIN 1"/>
    <property type="match status" value="1"/>
</dbReference>
<dbReference type="RefSeq" id="WP_074215423.1">
    <property type="nucleotide sequence ID" value="NZ_FSRG01000003.1"/>
</dbReference>
<dbReference type="PANTHER" id="PTHR46018">
    <property type="entry name" value="ZINC PHOSPHODIESTERASE ELAC PROTEIN 1"/>
    <property type="match status" value="1"/>
</dbReference>
<dbReference type="Proteomes" id="UP000184694">
    <property type="component" value="Unassembled WGS sequence"/>
</dbReference>
<gene>
    <name evidence="4" type="ORF">SAMN02745161_0561</name>
</gene>
<reference evidence="5" key="1">
    <citation type="submission" date="2016-11" db="EMBL/GenBank/DDBJ databases">
        <authorList>
            <person name="Varghese N."/>
            <person name="Submissions S."/>
        </authorList>
    </citation>
    <scope>NUCLEOTIDE SEQUENCE [LARGE SCALE GENOMIC DNA]</scope>
    <source>
        <strain evidence="5">DSM 17456</strain>
    </source>
</reference>
<name>A0A1N6DXR3_9BACT</name>
<organism evidence="4 5">
    <name type="scientific">Halodesulfovibrio marinisediminis DSM 17456</name>
    <dbReference type="NCBI Taxonomy" id="1121457"/>
    <lineage>
        <taxon>Bacteria</taxon>
        <taxon>Pseudomonadati</taxon>
        <taxon>Thermodesulfobacteriota</taxon>
        <taxon>Desulfovibrionia</taxon>
        <taxon>Desulfovibrionales</taxon>
        <taxon>Desulfovibrionaceae</taxon>
        <taxon>Halodesulfovibrio</taxon>
    </lineage>
</organism>
<dbReference type="InterPro" id="IPR036866">
    <property type="entry name" value="RibonucZ/Hydroxyglut_hydro"/>
</dbReference>
<dbReference type="Pfam" id="PF12706">
    <property type="entry name" value="Lactamase_B_2"/>
    <property type="match status" value="1"/>
</dbReference>
<feature type="signal peptide" evidence="2">
    <location>
        <begin position="1"/>
        <end position="25"/>
    </location>
</feature>
<dbReference type="CDD" id="cd07719">
    <property type="entry name" value="arylsulfatase_AtsA-like_MBL-fold"/>
    <property type="match status" value="1"/>
</dbReference>